<dbReference type="Pfam" id="PF04427">
    <property type="entry name" value="Brix"/>
    <property type="match status" value="1"/>
</dbReference>
<protein>
    <recommendedName>
        <fullName evidence="2">Brix domain-containing protein</fullName>
    </recommendedName>
</protein>
<dbReference type="PROSITE" id="PS50833">
    <property type="entry name" value="BRIX"/>
    <property type="match status" value="1"/>
</dbReference>
<feature type="compositionally biased region" description="Basic residues" evidence="1">
    <location>
        <begin position="378"/>
        <end position="390"/>
    </location>
</feature>
<feature type="region of interest" description="Disordered" evidence="1">
    <location>
        <begin position="477"/>
        <end position="505"/>
    </location>
</feature>
<sequence>MHITPCFDAFSEDTHTEHCLPSTAALMRAGADFGGLNDDVGNGLGVRDMAHGRCAKRNRQNDSGEPEELKKAPHSFVMHRGPVGKYIHVLTTDFRRVMEPFTASSLKARRKNKIKDFVSVSGPLRVSHMCLFTQTEQSPYLKIIRLPRGPTLTFKIHNYSIARDIVSVQKKPHVVAKSFRHSPLVVLNSFSGEGMQLKVMASMFQNMFPTINVRKVNLNTIRRCVLLNYNPVSKLIDFRHYSIKVLPVGVSKGVKKIIQSKVPNLGQLSDISEFLTKSQVLSESEFEDDPASHVILPHDLASRGNIAATKSGIRVYELGPRMTLQVILFLESNLLHVGVQHWRFRLMKIEDGLLTGEVLFHELYHLTEEEKLAIQKNREKKRKLKEKRRKVQEDNKKKKELLKEEHKKKSLKGMKLPKKEEEAVVETVEKSDVEEDDDDVEWYKKEVGEEPDKAPRAEAIRYVSASITGDKNRVVLQQSSNKQHLQSEVSHSRTPLEAYKPRILV</sequence>
<reference evidence="3 4" key="1">
    <citation type="submission" date="2023-02" db="EMBL/GenBank/DDBJ databases">
        <title>LHISI_Scaffold_Assembly.</title>
        <authorList>
            <person name="Stuart O.P."/>
            <person name="Cleave R."/>
            <person name="Magrath M.J.L."/>
            <person name="Mikheyev A.S."/>
        </authorList>
    </citation>
    <scope>NUCLEOTIDE SEQUENCE [LARGE SCALE GENOMIC DNA]</scope>
    <source>
        <strain evidence="3">Daus_M_001</strain>
        <tissue evidence="3">Leg muscle</tissue>
    </source>
</reference>
<feature type="domain" description="Brix" evidence="2">
    <location>
        <begin position="73"/>
        <end position="335"/>
    </location>
</feature>
<dbReference type="SMART" id="SM00879">
    <property type="entry name" value="Brix"/>
    <property type="match status" value="1"/>
</dbReference>
<name>A0ABQ9G619_9NEOP</name>
<dbReference type="InterPro" id="IPR045112">
    <property type="entry name" value="PPAN-like"/>
</dbReference>
<feature type="compositionally biased region" description="Polar residues" evidence="1">
    <location>
        <begin position="477"/>
        <end position="493"/>
    </location>
</feature>
<dbReference type="PANTHER" id="PTHR12661">
    <property type="entry name" value="PETER PAN-RELATED"/>
    <property type="match status" value="1"/>
</dbReference>
<evidence type="ECO:0000313" key="4">
    <source>
        <dbReference type="Proteomes" id="UP001159363"/>
    </source>
</evidence>
<feature type="region of interest" description="Disordered" evidence="1">
    <location>
        <begin position="378"/>
        <end position="450"/>
    </location>
</feature>
<dbReference type="EMBL" id="JARBHB010000016">
    <property type="protein sequence ID" value="KAJ8866489.1"/>
    <property type="molecule type" value="Genomic_DNA"/>
</dbReference>
<feature type="compositionally biased region" description="Basic and acidic residues" evidence="1">
    <location>
        <begin position="391"/>
        <end position="407"/>
    </location>
</feature>
<comment type="caution">
    <text evidence="3">The sequence shown here is derived from an EMBL/GenBank/DDBJ whole genome shotgun (WGS) entry which is preliminary data.</text>
</comment>
<evidence type="ECO:0000256" key="1">
    <source>
        <dbReference type="SAM" id="MobiDB-lite"/>
    </source>
</evidence>
<dbReference type="InterPro" id="IPR007109">
    <property type="entry name" value="Brix"/>
</dbReference>
<evidence type="ECO:0000259" key="2">
    <source>
        <dbReference type="PROSITE" id="PS50833"/>
    </source>
</evidence>
<keyword evidence="4" id="KW-1185">Reference proteome</keyword>
<gene>
    <name evidence="3" type="ORF">PR048_032332</name>
</gene>
<organism evidence="3 4">
    <name type="scientific">Dryococelus australis</name>
    <dbReference type="NCBI Taxonomy" id="614101"/>
    <lineage>
        <taxon>Eukaryota</taxon>
        <taxon>Metazoa</taxon>
        <taxon>Ecdysozoa</taxon>
        <taxon>Arthropoda</taxon>
        <taxon>Hexapoda</taxon>
        <taxon>Insecta</taxon>
        <taxon>Pterygota</taxon>
        <taxon>Neoptera</taxon>
        <taxon>Polyneoptera</taxon>
        <taxon>Phasmatodea</taxon>
        <taxon>Verophasmatodea</taxon>
        <taxon>Anareolatae</taxon>
        <taxon>Phasmatidae</taxon>
        <taxon>Eurycanthinae</taxon>
        <taxon>Dryococelus</taxon>
    </lineage>
</organism>
<feature type="compositionally biased region" description="Basic and acidic residues" evidence="1">
    <location>
        <begin position="441"/>
        <end position="450"/>
    </location>
</feature>
<dbReference type="Proteomes" id="UP001159363">
    <property type="component" value="Chromosome 15"/>
</dbReference>
<evidence type="ECO:0000313" key="3">
    <source>
        <dbReference type="EMBL" id="KAJ8866489.1"/>
    </source>
</evidence>
<feature type="compositionally biased region" description="Basic and acidic residues" evidence="1">
    <location>
        <begin position="417"/>
        <end position="431"/>
    </location>
</feature>
<dbReference type="PANTHER" id="PTHR12661:SF5">
    <property type="entry name" value="SUPPRESSOR OF SWI4 1 HOMOLOG"/>
    <property type="match status" value="1"/>
</dbReference>
<accession>A0ABQ9G619</accession>
<proteinExistence type="predicted"/>